<dbReference type="InterPro" id="IPR012334">
    <property type="entry name" value="Pectin_lyas_fold"/>
</dbReference>
<accession>A0A5C4SX90</accession>
<dbReference type="InterPro" id="IPR024535">
    <property type="entry name" value="RHGA/B-epi-like_pectate_lyase"/>
</dbReference>
<dbReference type="SUPFAM" id="SSF51126">
    <property type="entry name" value="Pectin lyase-like"/>
    <property type="match status" value="1"/>
</dbReference>
<sequence>MLVNIGGARFKRLIETDYLNVKWFGAKGDGIADDSSAIQQADTVAAALSKRLFFPEGTYKAYGLLITASWFGGGRTVLERCRNGSNYESAARNAARLDPELLARDCRMERLSGSEVRQLAVYRKCAIARTVNRCRRPPCD</sequence>
<dbReference type="OrthoDB" id="2496562at2"/>
<protein>
    <recommendedName>
        <fullName evidence="1">Rhamnogalacturonase A/B/Epimerase-like pectate lyase domain-containing protein</fullName>
    </recommendedName>
</protein>
<reference evidence="2 3" key="1">
    <citation type="submission" date="2019-05" db="EMBL/GenBank/DDBJ databases">
        <title>We sequenced the genome of Paenibacillus hemerocallicola KCTC 33185 for further insight into its adaptation and study the phylogeny of Paenibacillus.</title>
        <authorList>
            <person name="Narsing Rao M.P."/>
        </authorList>
    </citation>
    <scope>NUCLEOTIDE SEQUENCE [LARGE SCALE GENOMIC DNA]</scope>
    <source>
        <strain evidence="2 3">KCTC 33185</strain>
    </source>
</reference>
<dbReference type="InterPro" id="IPR011050">
    <property type="entry name" value="Pectin_lyase_fold/virulence"/>
</dbReference>
<evidence type="ECO:0000313" key="3">
    <source>
        <dbReference type="Proteomes" id="UP000307943"/>
    </source>
</evidence>
<dbReference type="EMBL" id="VDCQ01000083">
    <property type="protein sequence ID" value="TNJ60504.1"/>
    <property type="molecule type" value="Genomic_DNA"/>
</dbReference>
<proteinExistence type="predicted"/>
<evidence type="ECO:0000259" key="1">
    <source>
        <dbReference type="Pfam" id="PF12708"/>
    </source>
</evidence>
<keyword evidence="3" id="KW-1185">Reference proteome</keyword>
<comment type="caution">
    <text evidence="2">The sequence shown here is derived from an EMBL/GenBank/DDBJ whole genome shotgun (WGS) entry which is preliminary data.</text>
</comment>
<feature type="domain" description="Rhamnogalacturonase A/B/Epimerase-like pectate lyase" evidence="1">
    <location>
        <begin position="19"/>
        <end position="60"/>
    </location>
</feature>
<name>A0A5C4SX90_9BACL</name>
<dbReference type="Gene3D" id="2.160.20.10">
    <property type="entry name" value="Single-stranded right-handed beta-helix, Pectin lyase-like"/>
    <property type="match status" value="1"/>
</dbReference>
<dbReference type="AlphaFoldDB" id="A0A5C4SX90"/>
<organism evidence="2 3">
    <name type="scientific">Paenibacillus hemerocallicola</name>
    <dbReference type="NCBI Taxonomy" id="1172614"/>
    <lineage>
        <taxon>Bacteria</taxon>
        <taxon>Bacillati</taxon>
        <taxon>Bacillota</taxon>
        <taxon>Bacilli</taxon>
        <taxon>Bacillales</taxon>
        <taxon>Paenibacillaceae</taxon>
        <taxon>Paenibacillus</taxon>
    </lineage>
</organism>
<dbReference type="Proteomes" id="UP000307943">
    <property type="component" value="Unassembled WGS sequence"/>
</dbReference>
<dbReference type="Pfam" id="PF12708">
    <property type="entry name" value="Pect-lyase_RHGA_epim"/>
    <property type="match status" value="1"/>
</dbReference>
<evidence type="ECO:0000313" key="2">
    <source>
        <dbReference type="EMBL" id="TNJ60504.1"/>
    </source>
</evidence>
<gene>
    <name evidence="2" type="ORF">FE784_35960</name>
</gene>